<accession>A0A4Y2AY92</accession>
<proteinExistence type="predicted"/>
<dbReference type="Proteomes" id="UP000499080">
    <property type="component" value="Unassembled WGS sequence"/>
</dbReference>
<gene>
    <name evidence="1" type="ORF">AVEN_93806_1</name>
</gene>
<reference evidence="1 2" key="1">
    <citation type="journal article" date="2019" name="Sci. Rep.">
        <title>Orb-weaving spider Araneus ventricosus genome elucidates the spidroin gene catalogue.</title>
        <authorList>
            <person name="Kono N."/>
            <person name="Nakamura H."/>
            <person name="Ohtoshi R."/>
            <person name="Moran D.A.P."/>
            <person name="Shinohara A."/>
            <person name="Yoshida Y."/>
            <person name="Fujiwara M."/>
            <person name="Mori M."/>
            <person name="Tomita M."/>
            <person name="Arakawa K."/>
        </authorList>
    </citation>
    <scope>NUCLEOTIDE SEQUENCE [LARGE SCALE GENOMIC DNA]</scope>
</reference>
<name>A0A4Y2AY92_ARAVE</name>
<dbReference type="AlphaFoldDB" id="A0A4Y2AY92"/>
<dbReference type="EMBL" id="BGPR01000039">
    <property type="protein sequence ID" value="GBL84763.1"/>
    <property type="molecule type" value="Genomic_DNA"/>
</dbReference>
<sequence>MSYSTRSGYLKVNGVKKLDRLDKGTATSNGLLVSQLSHEAVVGCRQYDKTWLLICRGLGGNVSDPGAGEFHVRNPIPMKVHRVWGPLHAKLYVVVKRSLPGEVRKLGEEGAVLII</sequence>
<evidence type="ECO:0000313" key="1">
    <source>
        <dbReference type="EMBL" id="GBL84763.1"/>
    </source>
</evidence>
<organism evidence="1 2">
    <name type="scientific">Araneus ventricosus</name>
    <name type="common">Orbweaver spider</name>
    <name type="synonym">Epeira ventricosa</name>
    <dbReference type="NCBI Taxonomy" id="182803"/>
    <lineage>
        <taxon>Eukaryota</taxon>
        <taxon>Metazoa</taxon>
        <taxon>Ecdysozoa</taxon>
        <taxon>Arthropoda</taxon>
        <taxon>Chelicerata</taxon>
        <taxon>Arachnida</taxon>
        <taxon>Araneae</taxon>
        <taxon>Araneomorphae</taxon>
        <taxon>Entelegynae</taxon>
        <taxon>Araneoidea</taxon>
        <taxon>Araneidae</taxon>
        <taxon>Araneus</taxon>
    </lineage>
</organism>
<evidence type="ECO:0000313" key="2">
    <source>
        <dbReference type="Proteomes" id="UP000499080"/>
    </source>
</evidence>
<keyword evidence="2" id="KW-1185">Reference proteome</keyword>
<comment type="caution">
    <text evidence="1">The sequence shown here is derived from an EMBL/GenBank/DDBJ whole genome shotgun (WGS) entry which is preliminary data.</text>
</comment>
<protein>
    <submittedName>
        <fullName evidence="1">Uncharacterized protein</fullName>
    </submittedName>
</protein>